<accession>A0A1M6TPJ6</accession>
<evidence type="ECO:0000313" key="2">
    <source>
        <dbReference type="EMBL" id="SHK58856.1"/>
    </source>
</evidence>
<dbReference type="AlphaFoldDB" id="A0A1M6TPJ6"/>
<proteinExistence type="predicted"/>
<dbReference type="EMBL" id="FRAA01000006">
    <property type="protein sequence ID" value="SHK58856.1"/>
    <property type="molecule type" value="Genomic_DNA"/>
</dbReference>
<name>A0A1M6TPJ6_REIAG</name>
<dbReference type="SUPFAM" id="SSF109854">
    <property type="entry name" value="DinB/YfiT-like putative metalloenzymes"/>
    <property type="match status" value="1"/>
</dbReference>
<dbReference type="Pfam" id="PF07609">
    <property type="entry name" value="DUF1572"/>
    <property type="match status" value="1"/>
</dbReference>
<evidence type="ECO:0000256" key="1">
    <source>
        <dbReference type="SAM" id="Coils"/>
    </source>
</evidence>
<keyword evidence="1" id="KW-0175">Coiled coil</keyword>
<dbReference type="RefSeq" id="WP_073123827.1">
    <property type="nucleotide sequence ID" value="NZ_FRAA01000006.1"/>
</dbReference>
<feature type="coiled-coil region" evidence="1">
    <location>
        <begin position="9"/>
        <end position="36"/>
    </location>
</feature>
<keyword evidence="3" id="KW-1185">Reference proteome</keyword>
<dbReference type="STRING" id="156994.SAMN04488028_106126"/>
<organism evidence="2 3">
    <name type="scientific">Reichenbachiella agariperforans</name>
    <dbReference type="NCBI Taxonomy" id="156994"/>
    <lineage>
        <taxon>Bacteria</taxon>
        <taxon>Pseudomonadati</taxon>
        <taxon>Bacteroidota</taxon>
        <taxon>Cytophagia</taxon>
        <taxon>Cytophagales</taxon>
        <taxon>Reichenbachiellaceae</taxon>
        <taxon>Reichenbachiella</taxon>
    </lineage>
</organism>
<reference evidence="3" key="1">
    <citation type="submission" date="2016-11" db="EMBL/GenBank/DDBJ databases">
        <authorList>
            <person name="Varghese N."/>
            <person name="Submissions S."/>
        </authorList>
    </citation>
    <scope>NUCLEOTIDE SEQUENCE [LARGE SCALE GENOMIC DNA]</scope>
    <source>
        <strain evidence="3">DSM 26134</strain>
    </source>
</reference>
<protein>
    <recommendedName>
        <fullName evidence="4">DinB superfamily protein</fullName>
    </recommendedName>
</protein>
<gene>
    <name evidence="2" type="ORF">SAMN04488028_106126</name>
</gene>
<evidence type="ECO:0000313" key="3">
    <source>
        <dbReference type="Proteomes" id="UP000184474"/>
    </source>
</evidence>
<dbReference type="InterPro" id="IPR011466">
    <property type="entry name" value="DUF1572"/>
</dbReference>
<dbReference type="Proteomes" id="UP000184474">
    <property type="component" value="Unassembled WGS sequence"/>
</dbReference>
<dbReference type="InterPro" id="IPR034660">
    <property type="entry name" value="DinB/YfiT-like"/>
</dbReference>
<dbReference type="Gene3D" id="1.20.120.450">
    <property type="entry name" value="dinb family like domain"/>
    <property type="match status" value="1"/>
</dbReference>
<evidence type="ECO:0008006" key="4">
    <source>
        <dbReference type="Google" id="ProtNLM"/>
    </source>
</evidence>
<sequence>MSKSIETMKEVFALNFDRLETELKAYENESDLWLLKPGIGNSAGTLALHLCGNAQHFFGAMIGETGYVRDREAEFARRNVPLKEILEEIKAAEKAFEAGMSKLTEEQLSRPFPVEVFGHPMTYTFFLLRLLGHFDYHLGQINYHRRLI</sequence>